<comment type="caution">
    <text evidence="9">The sequence shown here is derived from an EMBL/GenBank/DDBJ whole genome shotgun (WGS) entry which is preliminary data.</text>
</comment>
<dbReference type="GO" id="GO:0016855">
    <property type="term" value="F:racemase and epimerase activity, acting on amino acids and derivatives"/>
    <property type="evidence" value="ECO:0007669"/>
    <property type="project" value="UniProtKB-UniRule"/>
</dbReference>
<sequence>MIHIDARPVDLQLTTPFRISRSVQHVAANAVVELSFGEQVGYGEAAPSRYYGESVETVLACIALFAGNLGDDPFAIEEIMTRLDKVIRLNPAAKAAVNMALYDLVGKQLGVPLYKLLGLDPTRTPLTSFTIGIDTPTEMAKKALLAKDYPVLKIKVGTKQDIENIKAIREVSSAVIRVDANAGWTPKEAIKNINALAPYNIEFVEQPVPAYDLAGLKLVRENVPLPIMADESCVAPEDIPRLSECVDAINLKLMKSNGISNILKMIHVARAHGLKIMLGCMIESSLAITAAAHLTPLVDYADLDGHLLINDDPYTGVGVERGKLILPDTPGLGVATR</sequence>
<dbReference type="GO" id="GO:0046872">
    <property type="term" value="F:metal ion binding"/>
    <property type="evidence" value="ECO:0007669"/>
    <property type="project" value="UniProtKB-KW"/>
</dbReference>
<comment type="cofactor">
    <cofactor evidence="6 7">
        <name>Mg(2+)</name>
        <dbReference type="ChEBI" id="CHEBI:18420"/>
    </cofactor>
    <text evidence="6 7">Binds 1 Mg(2+) ion per subunit.</text>
</comment>
<feature type="domain" description="Mandelate racemase/muconate lactonizing enzyme C-terminal" evidence="8">
    <location>
        <begin position="136"/>
        <end position="226"/>
    </location>
</feature>
<evidence type="ECO:0000256" key="1">
    <source>
        <dbReference type="ARBA" id="ARBA00008031"/>
    </source>
</evidence>
<dbReference type="GO" id="GO:0009063">
    <property type="term" value="P:amino acid catabolic process"/>
    <property type="evidence" value="ECO:0007669"/>
    <property type="project" value="InterPro"/>
</dbReference>
<feature type="active site" description="Proton acceptor; specific for (S)-substrate epimerization" evidence="5">
    <location>
        <position position="252"/>
    </location>
</feature>
<gene>
    <name evidence="9" type="ORF">KSX_29720</name>
</gene>
<evidence type="ECO:0000256" key="6">
    <source>
        <dbReference type="PIRSR" id="PIRSR634603-3"/>
    </source>
</evidence>
<dbReference type="Pfam" id="PF13378">
    <property type="entry name" value="MR_MLE_C"/>
    <property type="match status" value="1"/>
</dbReference>
<dbReference type="SFLD" id="SFLDS00001">
    <property type="entry name" value="Enolase"/>
    <property type="match status" value="2"/>
</dbReference>
<dbReference type="InterPro" id="IPR013341">
    <property type="entry name" value="Mandelate_racemase_N_dom"/>
</dbReference>
<dbReference type="EC" id="5.1.1.-" evidence="7"/>
<evidence type="ECO:0000256" key="3">
    <source>
        <dbReference type="ARBA" id="ARBA00022842"/>
    </source>
</evidence>
<dbReference type="InterPro" id="IPR036849">
    <property type="entry name" value="Enolase-like_C_sf"/>
</dbReference>
<evidence type="ECO:0000313" key="10">
    <source>
        <dbReference type="Proteomes" id="UP000612362"/>
    </source>
</evidence>
<dbReference type="PANTHER" id="PTHR48080:SF3">
    <property type="entry name" value="ENOLASE SUPERFAMILY MEMBER DDB_G0284701"/>
    <property type="match status" value="1"/>
</dbReference>
<feature type="binding site" evidence="6">
    <location>
        <position position="179"/>
    </location>
    <ligand>
        <name>Mg(2+)</name>
        <dbReference type="ChEBI" id="CHEBI:18420"/>
    </ligand>
</feature>
<feature type="active site" description="Proton acceptor; specific for (R)-substrate epimerization" evidence="5">
    <location>
        <position position="155"/>
    </location>
</feature>
<dbReference type="InterPro" id="IPR034603">
    <property type="entry name" value="Dipeptide_epimerase"/>
</dbReference>
<evidence type="ECO:0000256" key="7">
    <source>
        <dbReference type="RuleBase" id="RU366006"/>
    </source>
</evidence>
<accession>A0A8J3I3J5</accession>
<evidence type="ECO:0000313" key="9">
    <source>
        <dbReference type="EMBL" id="GHO44809.1"/>
    </source>
</evidence>
<keyword evidence="3 6" id="KW-0460">Magnesium</keyword>
<protein>
    <recommendedName>
        <fullName evidence="7">Dipeptide epimerase</fullName>
        <ecNumber evidence="7">5.1.1.-</ecNumber>
    </recommendedName>
</protein>
<comment type="similarity">
    <text evidence="1 7">Belongs to the mandelate racemase/muconate lactonizing enzyme family.</text>
</comment>
<dbReference type="Gene3D" id="3.20.20.120">
    <property type="entry name" value="Enolase-like C-terminal domain"/>
    <property type="match status" value="1"/>
</dbReference>
<dbReference type="InterPro" id="IPR029065">
    <property type="entry name" value="Enolase_C-like"/>
</dbReference>
<dbReference type="CDD" id="cd03319">
    <property type="entry name" value="L-Ala-DL-Glu_epimerase"/>
    <property type="match status" value="1"/>
</dbReference>
<dbReference type="Gene3D" id="3.30.390.10">
    <property type="entry name" value="Enolase-like, N-terminal domain"/>
    <property type="match status" value="1"/>
</dbReference>
<evidence type="ECO:0000256" key="4">
    <source>
        <dbReference type="ARBA" id="ARBA00023235"/>
    </source>
</evidence>
<keyword evidence="2 6" id="KW-0479">Metal-binding</keyword>
<dbReference type="InterPro" id="IPR018110">
    <property type="entry name" value="Mandel_Rmase/mucon_lact_enz_CS"/>
</dbReference>
<keyword evidence="4 7" id="KW-0413">Isomerase</keyword>
<proteinExistence type="inferred from homology"/>
<dbReference type="Proteomes" id="UP000612362">
    <property type="component" value="Unassembled WGS sequence"/>
</dbReference>
<dbReference type="Pfam" id="PF02746">
    <property type="entry name" value="MR_MLE_N"/>
    <property type="match status" value="1"/>
</dbReference>
<keyword evidence="10" id="KW-1185">Reference proteome</keyword>
<dbReference type="EMBL" id="BNJF01000001">
    <property type="protein sequence ID" value="GHO44809.1"/>
    <property type="molecule type" value="Genomic_DNA"/>
</dbReference>
<dbReference type="PANTHER" id="PTHR48080">
    <property type="entry name" value="D-GALACTONATE DEHYDRATASE-RELATED"/>
    <property type="match status" value="1"/>
</dbReference>
<feature type="binding site" evidence="6">
    <location>
        <position position="230"/>
    </location>
    <ligand>
        <name>Mg(2+)</name>
        <dbReference type="ChEBI" id="CHEBI:18420"/>
    </ligand>
</feature>
<evidence type="ECO:0000256" key="5">
    <source>
        <dbReference type="PIRSR" id="PIRSR634603-1"/>
    </source>
</evidence>
<dbReference type="PROSITE" id="PS00909">
    <property type="entry name" value="MR_MLE_2"/>
    <property type="match status" value="1"/>
</dbReference>
<name>A0A8J3I3J5_9CHLR</name>
<dbReference type="InterPro" id="IPR029017">
    <property type="entry name" value="Enolase-like_N"/>
</dbReference>
<dbReference type="SUPFAM" id="SSF54826">
    <property type="entry name" value="Enolase N-terminal domain-like"/>
    <property type="match status" value="1"/>
</dbReference>
<evidence type="ECO:0000259" key="8">
    <source>
        <dbReference type="SMART" id="SM00922"/>
    </source>
</evidence>
<feature type="binding site" evidence="6">
    <location>
        <position position="205"/>
    </location>
    <ligand>
        <name>Mg(2+)</name>
        <dbReference type="ChEBI" id="CHEBI:18420"/>
    </ligand>
</feature>
<dbReference type="InterPro" id="IPR034593">
    <property type="entry name" value="DgoD-like"/>
</dbReference>
<dbReference type="SFLD" id="SFLDF00010">
    <property type="entry name" value="dipeptide_epimerase"/>
    <property type="match status" value="1"/>
</dbReference>
<dbReference type="SFLD" id="SFLDG00180">
    <property type="entry name" value="muconate_cycloisomerase"/>
    <property type="match status" value="2"/>
</dbReference>
<dbReference type="RefSeq" id="WP_220194179.1">
    <property type="nucleotide sequence ID" value="NZ_BNJF01000001.1"/>
</dbReference>
<dbReference type="InterPro" id="IPR013342">
    <property type="entry name" value="Mandelate_racemase_C"/>
</dbReference>
<reference evidence="9" key="1">
    <citation type="submission" date="2020-10" db="EMBL/GenBank/DDBJ databases">
        <title>Taxonomic study of unclassified bacteria belonging to the class Ktedonobacteria.</title>
        <authorList>
            <person name="Yabe S."/>
            <person name="Wang C.M."/>
            <person name="Zheng Y."/>
            <person name="Sakai Y."/>
            <person name="Cavaletti L."/>
            <person name="Monciardini P."/>
            <person name="Donadio S."/>
        </authorList>
    </citation>
    <scope>NUCLEOTIDE SEQUENCE</scope>
    <source>
        <strain evidence="9">SOSP1-1</strain>
    </source>
</reference>
<organism evidence="9 10">
    <name type="scientific">Ktedonospora formicarum</name>
    <dbReference type="NCBI Taxonomy" id="2778364"/>
    <lineage>
        <taxon>Bacteria</taxon>
        <taxon>Bacillati</taxon>
        <taxon>Chloroflexota</taxon>
        <taxon>Ktedonobacteria</taxon>
        <taxon>Ktedonobacterales</taxon>
        <taxon>Ktedonobacteraceae</taxon>
        <taxon>Ktedonospora</taxon>
    </lineage>
</organism>
<dbReference type="AlphaFoldDB" id="A0A8J3I3J5"/>
<dbReference type="SMART" id="SM00922">
    <property type="entry name" value="MR_MLE"/>
    <property type="match status" value="1"/>
</dbReference>
<evidence type="ECO:0000256" key="2">
    <source>
        <dbReference type="ARBA" id="ARBA00022723"/>
    </source>
</evidence>
<dbReference type="SFLD" id="SFLDF00009">
    <property type="entry name" value="o-succinylbenzoate_synthase"/>
    <property type="match status" value="1"/>
</dbReference>
<dbReference type="SUPFAM" id="SSF51604">
    <property type="entry name" value="Enolase C-terminal domain-like"/>
    <property type="match status" value="1"/>
</dbReference>